<organism evidence="1 2">
    <name type="scientific">Takifugu rubripes</name>
    <name type="common">Japanese pufferfish</name>
    <name type="synonym">Fugu rubripes</name>
    <dbReference type="NCBI Taxonomy" id="31033"/>
    <lineage>
        <taxon>Eukaryota</taxon>
        <taxon>Metazoa</taxon>
        <taxon>Chordata</taxon>
        <taxon>Craniata</taxon>
        <taxon>Vertebrata</taxon>
        <taxon>Euteleostomi</taxon>
        <taxon>Actinopterygii</taxon>
        <taxon>Neopterygii</taxon>
        <taxon>Teleostei</taxon>
        <taxon>Neoteleostei</taxon>
        <taxon>Acanthomorphata</taxon>
        <taxon>Eupercaria</taxon>
        <taxon>Tetraodontiformes</taxon>
        <taxon>Tetradontoidea</taxon>
        <taxon>Tetraodontidae</taxon>
        <taxon>Takifugu</taxon>
    </lineage>
</organism>
<protein>
    <submittedName>
        <fullName evidence="1">Uncharacterized protein</fullName>
    </submittedName>
</protein>
<dbReference type="AlphaFoldDB" id="A0A674NLN9"/>
<dbReference type="InParanoid" id="A0A674NLN9"/>
<dbReference type="Proteomes" id="UP000005226">
    <property type="component" value="Chromosome 13"/>
</dbReference>
<proteinExistence type="predicted"/>
<accession>A0A674NLN9</accession>
<reference evidence="1 2" key="1">
    <citation type="journal article" date="2011" name="Genome Biol. Evol.">
        <title>Integration of the genetic map and genome assembly of fugu facilitates insights into distinct features of genome evolution in teleosts and mammals.</title>
        <authorList>
            <person name="Kai W."/>
            <person name="Kikuchi K."/>
            <person name="Tohari S."/>
            <person name="Chew A.K."/>
            <person name="Tay A."/>
            <person name="Fujiwara A."/>
            <person name="Hosoya S."/>
            <person name="Suetake H."/>
            <person name="Naruse K."/>
            <person name="Brenner S."/>
            <person name="Suzuki Y."/>
            <person name="Venkatesh B."/>
        </authorList>
    </citation>
    <scope>NUCLEOTIDE SEQUENCE [LARGE SCALE GENOMIC DNA]</scope>
</reference>
<evidence type="ECO:0000313" key="1">
    <source>
        <dbReference type="Ensembl" id="ENSTRUP00000074691.1"/>
    </source>
</evidence>
<sequence length="153" mass="17061">MGKKKDFSDFECGLKILERVACVNISDTADLLGFSCSSGSCGSKFLVDVRGQRRMARLVQDDRNATVSRIATCYNKGMQNAILECTTCGKILNCLMLPCHHGPKSLKNFYKTSLKVLYEELHQRVPVRAPDLSSTSIFSSCRGKRRAIHSYLC</sequence>
<reference evidence="1" key="2">
    <citation type="submission" date="2025-08" db="UniProtKB">
        <authorList>
            <consortium name="Ensembl"/>
        </authorList>
    </citation>
    <scope>IDENTIFICATION</scope>
</reference>
<dbReference type="GeneTree" id="ENSGT01150000287990"/>
<reference evidence="1" key="3">
    <citation type="submission" date="2025-09" db="UniProtKB">
        <authorList>
            <consortium name="Ensembl"/>
        </authorList>
    </citation>
    <scope>IDENTIFICATION</scope>
</reference>
<keyword evidence="2" id="KW-1185">Reference proteome</keyword>
<dbReference type="Ensembl" id="ENSTRUT00000091020.1">
    <property type="protein sequence ID" value="ENSTRUP00000074691.1"/>
    <property type="gene ID" value="ENSTRUG00000032286.1"/>
</dbReference>
<evidence type="ECO:0000313" key="2">
    <source>
        <dbReference type="Proteomes" id="UP000005226"/>
    </source>
</evidence>
<name>A0A674NLN9_TAKRU</name>